<name>A0A1S6HXH5_9GAMM</name>
<evidence type="ECO:0000259" key="5">
    <source>
        <dbReference type="PROSITE" id="PS51007"/>
    </source>
</evidence>
<evidence type="ECO:0000313" key="6">
    <source>
        <dbReference type="EMBL" id="AQS40118.1"/>
    </source>
</evidence>
<evidence type="ECO:0000256" key="2">
    <source>
        <dbReference type="ARBA" id="ARBA00022723"/>
    </source>
</evidence>
<keyword evidence="1 4" id="KW-0349">Heme</keyword>
<dbReference type="STRING" id="225848.Sps_05040"/>
<dbReference type="Pfam" id="PF13442">
    <property type="entry name" value="Cytochrome_CBB3"/>
    <property type="match status" value="2"/>
</dbReference>
<dbReference type="KEGG" id="spsw:Sps_05040"/>
<dbReference type="InterPro" id="IPR036909">
    <property type="entry name" value="Cyt_c-like_dom_sf"/>
</dbReference>
<dbReference type="EMBL" id="CP014782">
    <property type="protein sequence ID" value="AQS40118.1"/>
    <property type="molecule type" value="Genomic_DNA"/>
</dbReference>
<dbReference type="Proteomes" id="UP000189545">
    <property type="component" value="Chromosome"/>
</dbReference>
<dbReference type="PANTHER" id="PTHR35008">
    <property type="entry name" value="BLL4482 PROTEIN-RELATED"/>
    <property type="match status" value="1"/>
</dbReference>
<evidence type="ECO:0000256" key="4">
    <source>
        <dbReference type="PROSITE-ProRule" id="PRU00433"/>
    </source>
</evidence>
<evidence type="ECO:0000256" key="3">
    <source>
        <dbReference type="ARBA" id="ARBA00023004"/>
    </source>
</evidence>
<dbReference type="RefSeq" id="WP_077754946.1">
    <property type="nucleotide sequence ID" value="NZ_CP014782.1"/>
</dbReference>
<dbReference type="InterPro" id="IPR051459">
    <property type="entry name" value="Cytochrome_c-type_DH"/>
</dbReference>
<proteinExistence type="predicted"/>
<protein>
    <submittedName>
        <fullName evidence="6">Cytochrome c, mono-and diheme variants family</fullName>
    </submittedName>
</protein>
<evidence type="ECO:0000256" key="1">
    <source>
        <dbReference type="ARBA" id="ARBA00022617"/>
    </source>
</evidence>
<dbReference type="SUPFAM" id="SSF46626">
    <property type="entry name" value="Cytochrome c"/>
    <property type="match status" value="2"/>
</dbReference>
<dbReference type="Gene3D" id="1.10.760.10">
    <property type="entry name" value="Cytochrome c-like domain"/>
    <property type="match status" value="2"/>
</dbReference>
<dbReference type="PROSITE" id="PS51007">
    <property type="entry name" value="CYTC"/>
    <property type="match status" value="2"/>
</dbReference>
<dbReference type="InterPro" id="IPR009056">
    <property type="entry name" value="Cyt_c-like_dom"/>
</dbReference>
<reference evidence="6 7" key="1">
    <citation type="submission" date="2016-03" db="EMBL/GenBank/DDBJ databases">
        <title>Complete genome sequence of Shewanella psychrophila WP2, a deep sea bacterium isolated from west Pacific sediment.</title>
        <authorList>
            <person name="Xu G."/>
            <person name="Jian H."/>
        </authorList>
    </citation>
    <scope>NUCLEOTIDE SEQUENCE [LARGE SCALE GENOMIC DNA]</scope>
    <source>
        <strain evidence="6 7">WP2</strain>
    </source>
</reference>
<sequence>MTHTVAIAFTFTLSLFCLDIYAVGLDRGAKVYAERCVLCHGNTGTGDGYLPLRINDYPETNLFIKIKAASRKQVISVVTKGVNQNMPPWEDELSLLEIADVADLIIYLREDTESAVAMLNKYTSKLLRSLEEGKVIFETRCSLCHGMGGKGDGRLSKLITQPSPANLTQSRLLRASMFDIITLGGQAVGRSSKMPPWGEVLSVNEINAVTDYVKTLRD</sequence>
<dbReference type="AlphaFoldDB" id="A0A1S6HXH5"/>
<dbReference type="OrthoDB" id="9811281at2"/>
<accession>A0A1S6HXH5</accession>
<keyword evidence="7" id="KW-1185">Reference proteome</keyword>
<keyword evidence="3 4" id="KW-0408">Iron</keyword>
<dbReference type="GO" id="GO:0009055">
    <property type="term" value="F:electron transfer activity"/>
    <property type="evidence" value="ECO:0007669"/>
    <property type="project" value="InterPro"/>
</dbReference>
<evidence type="ECO:0000313" key="7">
    <source>
        <dbReference type="Proteomes" id="UP000189545"/>
    </source>
</evidence>
<gene>
    <name evidence="6" type="ORF">Sps_05040</name>
</gene>
<feature type="domain" description="Cytochrome c" evidence="5">
    <location>
        <begin position="128"/>
        <end position="217"/>
    </location>
</feature>
<dbReference type="GO" id="GO:0020037">
    <property type="term" value="F:heme binding"/>
    <property type="evidence" value="ECO:0007669"/>
    <property type="project" value="InterPro"/>
</dbReference>
<dbReference type="GO" id="GO:0046872">
    <property type="term" value="F:metal ion binding"/>
    <property type="evidence" value="ECO:0007669"/>
    <property type="project" value="UniProtKB-KW"/>
</dbReference>
<feature type="domain" description="Cytochrome c" evidence="5">
    <location>
        <begin position="23"/>
        <end position="109"/>
    </location>
</feature>
<keyword evidence="2 4" id="KW-0479">Metal-binding</keyword>
<dbReference type="PANTHER" id="PTHR35008:SF8">
    <property type="entry name" value="ALCOHOL DEHYDROGENASE CYTOCHROME C SUBUNIT"/>
    <property type="match status" value="1"/>
</dbReference>
<organism evidence="6 7">
    <name type="scientific">Shewanella psychrophila</name>
    <dbReference type="NCBI Taxonomy" id="225848"/>
    <lineage>
        <taxon>Bacteria</taxon>
        <taxon>Pseudomonadati</taxon>
        <taxon>Pseudomonadota</taxon>
        <taxon>Gammaproteobacteria</taxon>
        <taxon>Alteromonadales</taxon>
        <taxon>Shewanellaceae</taxon>
        <taxon>Shewanella</taxon>
    </lineage>
</organism>